<dbReference type="OMA" id="CHTENIN"/>
<dbReference type="HOGENOM" id="CLU_075193_0_0_1"/>
<keyword evidence="6" id="KW-1185">Reference proteome</keyword>
<dbReference type="EnsemblProtists" id="EKX31218">
    <property type="protein sequence ID" value="EKX31218"/>
    <property type="gene ID" value="GUITHDRAFT_83339"/>
</dbReference>
<feature type="repeat" description="ANK" evidence="3">
    <location>
        <begin position="3"/>
        <end position="35"/>
    </location>
</feature>
<dbReference type="KEGG" id="gtt:GUITHDRAFT_83339"/>
<accession>L1I4K8</accession>
<name>L1I4K8_GUITC</name>
<sequence>METRESPLASAAASGDIQGMERLLAAGKEVDAVDKDGKTALQSASLMGYDKCVKLLLLHKANVDLKDAAGATAVHLACSRGHVEVFHLLVEGRSLRDAVVAQREDGKTALDLAAETSQSSILADIFYAAADLQDEELTCAHWAARTGRLDVLKTLLSHGGMGAARAADCEGLTCAHIAADRGDLEALRMLLDVGGDAIVHDVDQFSRTPAHHAVVREKFDTLELL</sequence>
<dbReference type="PaxDb" id="55529-EKX31218"/>
<dbReference type="Gene3D" id="1.25.40.20">
    <property type="entry name" value="Ankyrin repeat-containing domain"/>
    <property type="match status" value="3"/>
</dbReference>
<reference evidence="4 6" key="1">
    <citation type="journal article" date="2012" name="Nature">
        <title>Algal genomes reveal evolutionary mosaicism and the fate of nucleomorphs.</title>
        <authorList>
            <consortium name="DOE Joint Genome Institute"/>
            <person name="Curtis B.A."/>
            <person name="Tanifuji G."/>
            <person name="Burki F."/>
            <person name="Gruber A."/>
            <person name="Irimia M."/>
            <person name="Maruyama S."/>
            <person name="Arias M.C."/>
            <person name="Ball S.G."/>
            <person name="Gile G.H."/>
            <person name="Hirakawa Y."/>
            <person name="Hopkins J.F."/>
            <person name="Kuo A."/>
            <person name="Rensing S.A."/>
            <person name="Schmutz J."/>
            <person name="Symeonidi A."/>
            <person name="Elias M."/>
            <person name="Eveleigh R.J."/>
            <person name="Herman E.K."/>
            <person name="Klute M.J."/>
            <person name="Nakayama T."/>
            <person name="Obornik M."/>
            <person name="Reyes-Prieto A."/>
            <person name="Armbrust E.V."/>
            <person name="Aves S.J."/>
            <person name="Beiko R.G."/>
            <person name="Coutinho P."/>
            <person name="Dacks J.B."/>
            <person name="Durnford D.G."/>
            <person name="Fast N.M."/>
            <person name="Green B.R."/>
            <person name="Grisdale C.J."/>
            <person name="Hempel F."/>
            <person name="Henrissat B."/>
            <person name="Hoppner M.P."/>
            <person name="Ishida K."/>
            <person name="Kim E."/>
            <person name="Koreny L."/>
            <person name="Kroth P.G."/>
            <person name="Liu Y."/>
            <person name="Malik S.B."/>
            <person name="Maier U.G."/>
            <person name="McRose D."/>
            <person name="Mock T."/>
            <person name="Neilson J.A."/>
            <person name="Onodera N.T."/>
            <person name="Poole A.M."/>
            <person name="Pritham E.J."/>
            <person name="Richards T.A."/>
            <person name="Rocap G."/>
            <person name="Roy S.W."/>
            <person name="Sarai C."/>
            <person name="Schaack S."/>
            <person name="Shirato S."/>
            <person name="Slamovits C.H."/>
            <person name="Spencer D.F."/>
            <person name="Suzuki S."/>
            <person name="Worden A.Z."/>
            <person name="Zauner S."/>
            <person name="Barry K."/>
            <person name="Bell C."/>
            <person name="Bharti A.K."/>
            <person name="Crow J.A."/>
            <person name="Grimwood J."/>
            <person name="Kramer R."/>
            <person name="Lindquist E."/>
            <person name="Lucas S."/>
            <person name="Salamov A."/>
            <person name="McFadden G.I."/>
            <person name="Lane C.E."/>
            <person name="Keeling P.J."/>
            <person name="Gray M.W."/>
            <person name="Grigoriev I.V."/>
            <person name="Archibald J.M."/>
        </authorList>
    </citation>
    <scope>NUCLEOTIDE SEQUENCE</scope>
    <source>
        <strain evidence="4 6">CCMP2712</strain>
    </source>
</reference>
<feature type="repeat" description="ANK" evidence="3">
    <location>
        <begin position="69"/>
        <end position="91"/>
    </location>
</feature>
<dbReference type="PANTHER" id="PTHR24201">
    <property type="entry name" value="ANK_REP_REGION DOMAIN-CONTAINING PROTEIN"/>
    <property type="match status" value="1"/>
</dbReference>
<organism evidence="4">
    <name type="scientific">Guillardia theta (strain CCMP2712)</name>
    <name type="common">Cryptophyte</name>
    <dbReference type="NCBI Taxonomy" id="905079"/>
    <lineage>
        <taxon>Eukaryota</taxon>
        <taxon>Cryptophyceae</taxon>
        <taxon>Pyrenomonadales</taxon>
        <taxon>Geminigeraceae</taxon>
        <taxon>Guillardia</taxon>
    </lineage>
</organism>
<dbReference type="eggNOG" id="KOG4177">
    <property type="taxonomic scope" value="Eukaryota"/>
</dbReference>
<dbReference type="GeneID" id="17287943"/>
<gene>
    <name evidence="4" type="ORF">GUITHDRAFT_83339</name>
</gene>
<proteinExistence type="predicted"/>
<dbReference type="AlphaFoldDB" id="L1I4K8"/>
<dbReference type="InterPro" id="IPR002110">
    <property type="entry name" value="Ankyrin_rpt"/>
</dbReference>
<evidence type="ECO:0000256" key="3">
    <source>
        <dbReference type="PROSITE-ProRule" id="PRU00023"/>
    </source>
</evidence>
<feature type="repeat" description="ANK" evidence="3">
    <location>
        <begin position="170"/>
        <end position="202"/>
    </location>
</feature>
<feature type="repeat" description="ANK" evidence="3">
    <location>
        <begin position="36"/>
        <end position="68"/>
    </location>
</feature>
<reference evidence="5" key="3">
    <citation type="submission" date="2016-03" db="UniProtKB">
        <authorList>
            <consortium name="EnsemblProtists"/>
        </authorList>
    </citation>
    <scope>IDENTIFICATION</scope>
</reference>
<evidence type="ECO:0000256" key="1">
    <source>
        <dbReference type="ARBA" id="ARBA00022737"/>
    </source>
</evidence>
<keyword evidence="1" id="KW-0677">Repeat</keyword>
<dbReference type="PROSITE" id="PS50297">
    <property type="entry name" value="ANK_REP_REGION"/>
    <property type="match status" value="3"/>
</dbReference>
<dbReference type="SMR" id="L1I4K8"/>
<evidence type="ECO:0000313" key="5">
    <source>
        <dbReference type="EnsemblProtists" id="EKX31218"/>
    </source>
</evidence>
<feature type="non-terminal residue" evidence="4">
    <location>
        <position position="1"/>
    </location>
</feature>
<evidence type="ECO:0000313" key="4">
    <source>
        <dbReference type="EMBL" id="EKX31218.1"/>
    </source>
</evidence>
<dbReference type="PANTHER" id="PTHR24201:SF15">
    <property type="entry name" value="ANKYRIN REPEAT DOMAIN-CONTAINING PROTEIN 66"/>
    <property type="match status" value="1"/>
</dbReference>
<evidence type="ECO:0000256" key="2">
    <source>
        <dbReference type="ARBA" id="ARBA00023043"/>
    </source>
</evidence>
<dbReference type="SMART" id="SM00248">
    <property type="entry name" value="ANK"/>
    <property type="match status" value="6"/>
</dbReference>
<dbReference type="SUPFAM" id="SSF48403">
    <property type="entry name" value="Ankyrin repeat"/>
    <property type="match status" value="1"/>
</dbReference>
<dbReference type="InterPro" id="IPR036770">
    <property type="entry name" value="Ankyrin_rpt-contain_sf"/>
</dbReference>
<dbReference type="InterPro" id="IPR050776">
    <property type="entry name" value="Ank_Repeat/CDKN_Inhibitor"/>
</dbReference>
<dbReference type="Proteomes" id="UP000011087">
    <property type="component" value="Unassembled WGS sequence"/>
</dbReference>
<dbReference type="RefSeq" id="XP_005818198.1">
    <property type="nucleotide sequence ID" value="XM_005818141.1"/>
</dbReference>
<keyword evidence="2 3" id="KW-0040">ANK repeat</keyword>
<dbReference type="EMBL" id="JH993328">
    <property type="protein sequence ID" value="EKX31218.1"/>
    <property type="molecule type" value="Genomic_DNA"/>
</dbReference>
<dbReference type="Pfam" id="PF12796">
    <property type="entry name" value="Ank_2"/>
    <property type="match status" value="2"/>
</dbReference>
<dbReference type="PROSITE" id="PS50088">
    <property type="entry name" value="ANK_REPEAT"/>
    <property type="match status" value="4"/>
</dbReference>
<dbReference type="OrthoDB" id="539213at2759"/>
<protein>
    <submittedName>
        <fullName evidence="4 5">Uncharacterized protein</fullName>
    </submittedName>
</protein>
<dbReference type="STRING" id="905079.L1I4K8"/>
<evidence type="ECO:0000313" key="6">
    <source>
        <dbReference type="Proteomes" id="UP000011087"/>
    </source>
</evidence>
<reference evidence="6" key="2">
    <citation type="submission" date="2012-11" db="EMBL/GenBank/DDBJ databases">
        <authorList>
            <person name="Kuo A."/>
            <person name="Curtis B.A."/>
            <person name="Tanifuji G."/>
            <person name="Burki F."/>
            <person name="Gruber A."/>
            <person name="Irimia M."/>
            <person name="Maruyama S."/>
            <person name="Arias M.C."/>
            <person name="Ball S.G."/>
            <person name="Gile G.H."/>
            <person name="Hirakawa Y."/>
            <person name="Hopkins J.F."/>
            <person name="Rensing S.A."/>
            <person name="Schmutz J."/>
            <person name="Symeonidi A."/>
            <person name="Elias M."/>
            <person name="Eveleigh R.J."/>
            <person name="Herman E.K."/>
            <person name="Klute M.J."/>
            <person name="Nakayama T."/>
            <person name="Obornik M."/>
            <person name="Reyes-Prieto A."/>
            <person name="Armbrust E.V."/>
            <person name="Aves S.J."/>
            <person name="Beiko R.G."/>
            <person name="Coutinho P."/>
            <person name="Dacks J.B."/>
            <person name="Durnford D.G."/>
            <person name="Fast N.M."/>
            <person name="Green B.R."/>
            <person name="Grisdale C."/>
            <person name="Hempe F."/>
            <person name="Henrissat B."/>
            <person name="Hoppner M.P."/>
            <person name="Ishida K.-I."/>
            <person name="Kim E."/>
            <person name="Koreny L."/>
            <person name="Kroth P.G."/>
            <person name="Liu Y."/>
            <person name="Malik S.-B."/>
            <person name="Maier U.G."/>
            <person name="McRose D."/>
            <person name="Mock T."/>
            <person name="Neilson J.A."/>
            <person name="Onodera N.T."/>
            <person name="Poole A.M."/>
            <person name="Pritham E.J."/>
            <person name="Richards T.A."/>
            <person name="Rocap G."/>
            <person name="Roy S.W."/>
            <person name="Sarai C."/>
            <person name="Schaack S."/>
            <person name="Shirato S."/>
            <person name="Slamovits C.H."/>
            <person name="Spencer D.F."/>
            <person name="Suzuki S."/>
            <person name="Worden A.Z."/>
            <person name="Zauner S."/>
            <person name="Barry K."/>
            <person name="Bell C."/>
            <person name="Bharti A.K."/>
            <person name="Crow J.A."/>
            <person name="Grimwood J."/>
            <person name="Kramer R."/>
            <person name="Lindquist E."/>
            <person name="Lucas S."/>
            <person name="Salamov A."/>
            <person name="McFadden G.I."/>
            <person name="Lane C.E."/>
            <person name="Keeling P.J."/>
            <person name="Gray M.W."/>
            <person name="Grigoriev I.V."/>
            <person name="Archibald J.M."/>
        </authorList>
    </citation>
    <scope>NUCLEOTIDE SEQUENCE</scope>
    <source>
        <strain evidence="6">CCMP2712</strain>
    </source>
</reference>